<evidence type="ECO:0000313" key="3">
    <source>
        <dbReference type="Proteomes" id="UP000001611"/>
    </source>
</evidence>
<dbReference type="OMA" id="NSAHAKS"/>
<dbReference type="EMBL" id="DS572703">
    <property type="protein sequence ID" value="EGY23688.1"/>
    <property type="molecule type" value="Genomic_DNA"/>
</dbReference>
<dbReference type="Proteomes" id="UP000001611">
    <property type="component" value="Chromosome 4"/>
</dbReference>
<feature type="compositionally biased region" description="Basic and acidic residues" evidence="1">
    <location>
        <begin position="1"/>
        <end position="22"/>
    </location>
</feature>
<feature type="region of interest" description="Disordered" evidence="1">
    <location>
        <begin position="1"/>
        <end position="141"/>
    </location>
</feature>
<accession>G2X4P4</accession>
<evidence type="ECO:0000313" key="2">
    <source>
        <dbReference type="EMBL" id="EGY23688.1"/>
    </source>
</evidence>
<gene>
    <name evidence="2" type="ORF">VDAG_05126</name>
</gene>
<dbReference type="KEGG" id="vda:VDAG_05126"/>
<dbReference type="GeneID" id="20706589"/>
<keyword evidence="3" id="KW-1185">Reference proteome</keyword>
<dbReference type="RefSeq" id="XP_009653157.1">
    <property type="nucleotide sequence ID" value="XM_009654862.1"/>
</dbReference>
<dbReference type="eggNOG" id="ENOG502R9BU">
    <property type="taxonomic scope" value="Eukaryota"/>
</dbReference>
<sequence length="141" mass="14116">MAPEKPSKNSEHAKSAEKEIRNRGSSTSGAGRTPAEGATAADANPPSTNGGSGSQSKADAARPGKKGKAATGGENSDGSAVTGGQPRRLKALAEEKLDGRAGNPSQLGDPISLEVEDGRKQGEKGDVADGQRGGPGRESKL</sequence>
<dbReference type="AlphaFoldDB" id="G2X4P4"/>
<feature type="compositionally biased region" description="Basic and acidic residues" evidence="1">
    <location>
        <begin position="116"/>
        <end position="141"/>
    </location>
</feature>
<protein>
    <submittedName>
        <fullName evidence="2">Uncharacterized protein</fullName>
    </submittedName>
</protein>
<name>G2X4P4_VERDV</name>
<dbReference type="InParanoid" id="G2X4P4"/>
<proteinExistence type="predicted"/>
<evidence type="ECO:0000256" key="1">
    <source>
        <dbReference type="SAM" id="MobiDB-lite"/>
    </source>
</evidence>
<reference evidence="2 3" key="1">
    <citation type="submission" date="2008-03" db="EMBL/GenBank/DDBJ databases">
        <title>The Genome Sequence of Verticillium dahliae VdLs.17.</title>
        <authorList>
            <consortium name="The Broad Institute Genome Sequencing Platform"/>
            <person name="Ma L.-J.J."/>
            <person name="Klosterman S.J."/>
            <person name="Subbarao K."/>
            <person name="Dobinson K."/>
            <person name="Veronese P."/>
            <person name="Kang S."/>
            <person name="Gold S.E."/>
            <person name="Young S."/>
            <person name="Jaffe D."/>
            <person name="Gnerre S."/>
            <person name="Berlin A."/>
            <person name="Heiman D."/>
            <person name="Hepburn T."/>
            <person name="Sykes S."/>
            <person name="Alvarado L."/>
            <person name="Kodira C.D."/>
            <person name="Lander E."/>
            <person name="Galagan J."/>
            <person name="Nusbaum C."/>
            <person name="Birren B."/>
        </authorList>
    </citation>
    <scope>NUCLEOTIDE SEQUENCE [LARGE SCALE GENOMIC DNA]</scope>
    <source>
        <strain evidence="3">VdLs.17 / ATCC MYA-4575 / FGSC 10137</strain>
    </source>
</reference>
<organism evidence="2 3">
    <name type="scientific">Verticillium dahliae (strain VdLs.17 / ATCC MYA-4575 / FGSC 10137)</name>
    <name type="common">Verticillium wilt</name>
    <dbReference type="NCBI Taxonomy" id="498257"/>
    <lineage>
        <taxon>Eukaryota</taxon>
        <taxon>Fungi</taxon>
        <taxon>Dikarya</taxon>
        <taxon>Ascomycota</taxon>
        <taxon>Pezizomycotina</taxon>
        <taxon>Sordariomycetes</taxon>
        <taxon>Hypocreomycetidae</taxon>
        <taxon>Glomerellales</taxon>
        <taxon>Plectosphaerellaceae</taxon>
        <taxon>Verticillium</taxon>
    </lineage>
</organism>
<feature type="compositionally biased region" description="Polar residues" evidence="1">
    <location>
        <begin position="45"/>
        <end position="57"/>
    </location>
</feature>
<dbReference type="OrthoDB" id="5234213at2759"/>
<dbReference type="HOGENOM" id="CLU_1826791_0_0_1"/>